<comment type="caution">
    <text evidence="3">The sequence shown here is derived from an EMBL/GenBank/DDBJ whole genome shotgun (WGS) entry which is preliminary data.</text>
</comment>
<dbReference type="SUPFAM" id="SSF51735">
    <property type="entry name" value="NAD(P)-binding Rossmann-fold domains"/>
    <property type="match status" value="1"/>
</dbReference>
<dbReference type="PANTHER" id="PTHR43000">
    <property type="entry name" value="DTDP-D-GLUCOSE 4,6-DEHYDRATASE-RELATED"/>
    <property type="match status" value="1"/>
</dbReference>
<dbReference type="Proteomes" id="UP000240322">
    <property type="component" value="Unassembled WGS sequence"/>
</dbReference>
<accession>A0A2R6AZU9</accession>
<dbReference type="AlphaFoldDB" id="A0A2R6AZU9"/>
<gene>
    <name evidence="3" type="ORF">B9Q03_02985</name>
</gene>
<evidence type="ECO:0000313" key="4">
    <source>
        <dbReference type="Proteomes" id="UP000240322"/>
    </source>
</evidence>
<sequence>MKALVTGGAGFIGSHLVDRLLQEGYEVVAVDNLSEGTLDNLKHLEGDHRLRFIRADIRDKRAVDEFMAGDVDVVFHLAAHANIRTSQVDHYVDLEQNVIPTIHILEAMLKHRVPHFVFASTSAVYGEAKLKPTPEEYSPIQTSLYGASKFSCEAFAQAFTQLGDISVWSFRFSNVVGERARHGVIWDFVHKLKANPNTLEVLGDGKQTKEYIYVSDCVEGIITGYLKSKARVNTFNIAVDETRSVDQVADIVISELGLKNQEVRRIYTGGSRGWVGDNPVVILDTSKLKSLGWRPKIGADEAIRRTARWTMRNL</sequence>
<dbReference type="Gene3D" id="3.40.50.720">
    <property type="entry name" value="NAD(P)-binding Rossmann-like Domain"/>
    <property type="match status" value="1"/>
</dbReference>
<dbReference type="Gene3D" id="3.90.25.10">
    <property type="entry name" value="UDP-galactose 4-epimerase, domain 1"/>
    <property type="match status" value="2"/>
</dbReference>
<comment type="similarity">
    <text evidence="1">Belongs to the NAD(P)-dependent epimerase/dehydratase family.</text>
</comment>
<evidence type="ECO:0000256" key="1">
    <source>
        <dbReference type="ARBA" id="ARBA00007637"/>
    </source>
</evidence>
<dbReference type="EMBL" id="NEXE01000015">
    <property type="protein sequence ID" value="PSN91899.1"/>
    <property type="molecule type" value="Genomic_DNA"/>
</dbReference>
<dbReference type="InterPro" id="IPR036291">
    <property type="entry name" value="NAD(P)-bd_dom_sf"/>
</dbReference>
<reference evidence="3 4" key="1">
    <citation type="submission" date="2017-04" db="EMBL/GenBank/DDBJ databases">
        <title>Novel microbial lineages endemic to geothermal iron-oxide mats fill important gaps in the evolutionary history of Archaea.</title>
        <authorList>
            <person name="Jay Z.J."/>
            <person name="Beam J.P."/>
            <person name="Dlakic M."/>
            <person name="Rusch D.B."/>
            <person name="Kozubal M.A."/>
            <person name="Inskeep W.P."/>
        </authorList>
    </citation>
    <scope>NUCLEOTIDE SEQUENCE [LARGE SCALE GENOMIC DNA]</scope>
    <source>
        <strain evidence="3">OSP_D</strain>
    </source>
</reference>
<dbReference type="InterPro" id="IPR001509">
    <property type="entry name" value="Epimerase_deHydtase"/>
</dbReference>
<name>A0A2R6AZU9_9ARCH</name>
<evidence type="ECO:0000313" key="3">
    <source>
        <dbReference type="EMBL" id="PSN91899.1"/>
    </source>
</evidence>
<protein>
    <recommendedName>
        <fullName evidence="2">NAD-dependent epimerase/dehydratase domain-containing protein</fullName>
    </recommendedName>
</protein>
<dbReference type="Pfam" id="PF01370">
    <property type="entry name" value="Epimerase"/>
    <property type="match status" value="1"/>
</dbReference>
<feature type="domain" description="NAD-dependent epimerase/dehydratase" evidence="2">
    <location>
        <begin position="3"/>
        <end position="238"/>
    </location>
</feature>
<proteinExistence type="inferred from homology"/>
<organism evidence="3 4">
    <name type="scientific">Candidatus Marsarchaeota G2 archaeon OSP_D</name>
    <dbReference type="NCBI Taxonomy" id="1978157"/>
    <lineage>
        <taxon>Archaea</taxon>
        <taxon>Candidatus Marsarchaeota</taxon>
        <taxon>Candidatus Marsarchaeota group 2</taxon>
    </lineage>
</organism>
<evidence type="ECO:0000259" key="2">
    <source>
        <dbReference type="Pfam" id="PF01370"/>
    </source>
</evidence>